<dbReference type="EMBL" id="VUOC01000004">
    <property type="protein sequence ID" value="KAA2240313.1"/>
    <property type="molecule type" value="Genomic_DNA"/>
</dbReference>
<dbReference type="RefSeq" id="WP_149841491.1">
    <property type="nucleotide sequence ID" value="NZ_VUOC01000004.1"/>
</dbReference>
<organism evidence="3 4">
    <name type="scientific">Chitinophaga agrisoli</name>
    <dbReference type="NCBI Taxonomy" id="2607653"/>
    <lineage>
        <taxon>Bacteria</taxon>
        <taxon>Pseudomonadati</taxon>
        <taxon>Bacteroidota</taxon>
        <taxon>Chitinophagia</taxon>
        <taxon>Chitinophagales</taxon>
        <taxon>Chitinophagaceae</taxon>
        <taxon>Chitinophaga</taxon>
    </lineage>
</organism>
<dbReference type="GO" id="GO:0003723">
    <property type="term" value="F:RNA binding"/>
    <property type="evidence" value="ECO:0007669"/>
    <property type="project" value="InterPro"/>
</dbReference>
<dbReference type="GO" id="GO:0016788">
    <property type="term" value="F:hydrolase activity, acting on ester bonds"/>
    <property type="evidence" value="ECO:0007669"/>
    <property type="project" value="InterPro"/>
</dbReference>
<evidence type="ECO:0000313" key="4">
    <source>
        <dbReference type="Proteomes" id="UP000324611"/>
    </source>
</evidence>
<dbReference type="GO" id="GO:0016070">
    <property type="term" value="P:RNA metabolic process"/>
    <property type="evidence" value="ECO:0007669"/>
    <property type="project" value="InterPro"/>
</dbReference>
<proteinExistence type="predicted"/>
<comment type="caution">
    <text evidence="3">The sequence shown here is derived from an EMBL/GenBank/DDBJ whole genome shotgun (WGS) entry which is preliminary data.</text>
</comment>
<protein>
    <submittedName>
        <fullName evidence="3">Type I toxin-antitoxin system SymE family toxin</fullName>
    </submittedName>
</protein>
<evidence type="ECO:0000256" key="1">
    <source>
        <dbReference type="SAM" id="MobiDB-lite"/>
    </source>
</evidence>
<sequence>MKTNFNSRELTVSAMPGSSNDSPFIRLSGQWLQKAGFNIGDKVTVDVGHEYIMIRRLKPPAPAQPIDFKKKKRGRRVLQDIQQNCPVLGLC</sequence>
<name>A0A5B2VL57_9BACT</name>
<dbReference type="AlphaFoldDB" id="A0A5B2VL57"/>
<evidence type="ECO:0000259" key="2">
    <source>
        <dbReference type="Pfam" id="PF08845"/>
    </source>
</evidence>
<gene>
    <name evidence="3" type="ORF">F0L74_29570</name>
</gene>
<reference evidence="3 4" key="2">
    <citation type="submission" date="2019-09" db="EMBL/GenBank/DDBJ databases">
        <authorList>
            <person name="Jin C."/>
        </authorList>
    </citation>
    <scope>NUCLEOTIDE SEQUENCE [LARGE SCALE GENOMIC DNA]</scope>
    <source>
        <strain evidence="3 4">BN140078</strain>
    </source>
</reference>
<feature type="domain" description="Toxin SymE-like" evidence="2">
    <location>
        <begin position="8"/>
        <end position="55"/>
    </location>
</feature>
<dbReference type="Proteomes" id="UP000324611">
    <property type="component" value="Unassembled WGS sequence"/>
</dbReference>
<dbReference type="Pfam" id="PF08845">
    <property type="entry name" value="SymE_toxin"/>
    <property type="match status" value="1"/>
</dbReference>
<dbReference type="InterPro" id="IPR014944">
    <property type="entry name" value="Toxin_SymE-like"/>
</dbReference>
<reference evidence="3 4" key="1">
    <citation type="submission" date="2019-09" db="EMBL/GenBank/DDBJ databases">
        <title>Chitinophaga ginsengihumi sp. nov., isolated from soil of ginseng rhizosphere.</title>
        <authorList>
            <person name="Lee J."/>
        </authorList>
    </citation>
    <scope>NUCLEOTIDE SEQUENCE [LARGE SCALE GENOMIC DNA]</scope>
    <source>
        <strain evidence="3 4">BN140078</strain>
    </source>
</reference>
<feature type="region of interest" description="Disordered" evidence="1">
    <location>
        <begin position="1"/>
        <end position="21"/>
    </location>
</feature>
<evidence type="ECO:0000313" key="3">
    <source>
        <dbReference type="EMBL" id="KAA2240313.1"/>
    </source>
</evidence>
<accession>A0A5B2VL57</accession>
<keyword evidence="4" id="KW-1185">Reference proteome</keyword>
<dbReference type="GO" id="GO:0005737">
    <property type="term" value="C:cytoplasm"/>
    <property type="evidence" value="ECO:0007669"/>
    <property type="project" value="InterPro"/>
</dbReference>